<comment type="subcellular location">
    <subcellularLocation>
        <location evidence="1">Membrane</location>
        <topology evidence="1">Multi-pass membrane protein</topology>
    </subcellularLocation>
</comment>
<feature type="region of interest" description="Disordered" evidence="5">
    <location>
        <begin position="460"/>
        <end position="505"/>
    </location>
</feature>
<dbReference type="PROSITE" id="PS51380">
    <property type="entry name" value="EXS"/>
    <property type="match status" value="1"/>
</dbReference>
<feature type="compositionally biased region" description="Basic and acidic residues" evidence="5">
    <location>
        <begin position="460"/>
        <end position="472"/>
    </location>
</feature>
<dbReference type="Proteomes" id="UP001497453">
    <property type="component" value="Chromosome 4"/>
</dbReference>
<evidence type="ECO:0000313" key="8">
    <source>
        <dbReference type="EMBL" id="CAL1707320.1"/>
    </source>
</evidence>
<evidence type="ECO:0000256" key="5">
    <source>
        <dbReference type="SAM" id="MobiDB-lite"/>
    </source>
</evidence>
<evidence type="ECO:0000313" key="9">
    <source>
        <dbReference type="Proteomes" id="UP001497453"/>
    </source>
</evidence>
<dbReference type="Pfam" id="PF03124">
    <property type="entry name" value="EXS"/>
    <property type="match status" value="1"/>
</dbReference>
<dbReference type="PANTHER" id="PTHR10783:SF46">
    <property type="entry name" value="PROTEIN ERD1 HOMOLOG 2"/>
    <property type="match status" value="1"/>
</dbReference>
<keyword evidence="3 6" id="KW-1133">Transmembrane helix</keyword>
<gene>
    <name evidence="8" type="ORF">GFSPODELE1_LOCUS6303</name>
</gene>
<feature type="transmembrane region" description="Helical" evidence="6">
    <location>
        <begin position="126"/>
        <end position="146"/>
    </location>
</feature>
<reference evidence="9" key="1">
    <citation type="submission" date="2024-04" db="EMBL/GenBank/DDBJ databases">
        <authorList>
            <person name="Shaw F."/>
            <person name="Minotto A."/>
        </authorList>
    </citation>
    <scope>NUCLEOTIDE SEQUENCE [LARGE SCALE GENOMIC DNA]</scope>
</reference>
<dbReference type="InterPro" id="IPR004342">
    <property type="entry name" value="EXS_C"/>
</dbReference>
<evidence type="ECO:0000256" key="2">
    <source>
        <dbReference type="ARBA" id="ARBA00022692"/>
    </source>
</evidence>
<evidence type="ECO:0000256" key="4">
    <source>
        <dbReference type="ARBA" id="ARBA00023136"/>
    </source>
</evidence>
<name>A0ABP1DHJ9_9APHY</name>
<feature type="transmembrane region" description="Helical" evidence="6">
    <location>
        <begin position="92"/>
        <end position="110"/>
    </location>
</feature>
<dbReference type="EMBL" id="OZ037947">
    <property type="protein sequence ID" value="CAL1707320.1"/>
    <property type="molecule type" value="Genomic_DNA"/>
</dbReference>
<dbReference type="PANTHER" id="PTHR10783">
    <property type="entry name" value="XENOTROPIC AND POLYTROPIC RETROVIRUS RECEPTOR 1-RELATED"/>
    <property type="match status" value="1"/>
</dbReference>
<sequence length="505" mass="57468">MNHDIVSDETTFSTIFPLPYRVLALASLGVLAWATNLHGLELLGIDAANALDLDTPRSRATHSSLRSASPLPTISHRGWKHASHSDPQHTPVYKLFLQYSVIVLVSWSLYRSTTRGDLVLVDVFKYIPAVTVLVVLILLICPFNVFQKHERDRFFAAIHRCLFSSKKQRIYFSDVVFADIFTSFAKVFGDVWLSLYMLLPGGSLLSQPSQDGWARWILPTLMSLPYAVRFRQCIIEYVSSTNESRRPLYNALKYASSFPVIFLSAAQRTVVTDVLKGHMAEHGVRYGDYQLYRLWLFAAAVNSAYSFWWDVSHDWGLGLLRPGVVPARPRYGSRSPPKQLVLPRLHSRLESLPNRPVSADGLHDDEALDEDSVIVATKYESTLYPWGLRPTLLFPLAIYPFAVLADLVLRLTWSVKLSSHLHSYSEGDLIIFWIELAEILRRWIWVFLRVEWEVIKESHSGSRIHGGPDSHLTHRRRSLSSHTPEDSYELLPSERSENVLETGQG</sequence>
<proteinExistence type="predicted"/>
<protein>
    <recommendedName>
        <fullName evidence="7">EXS domain-containing protein</fullName>
    </recommendedName>
</protein>
<evidence type="ECO:0000256" key="3">
    <source>
        <dbReference type="ARBA" id="ARBA00022989"/>
    </source>
</evidence>
<keyword evidence="9" id="KW-1185">Reference proteome</keyword>
<organism evidence="8 9">
    <name type="scientific">Somion occarium</name>
    <dbReference type="NCBI Taxonomy" id="3059160"/>
    <lineage>
        <taxon>Eukaryota</taxon>
        <taxon>Fungi</taxon>
        <taxon>Dikarya</taxon>
        <taxon>Basidiomycota</taxon>
        <taxon>Agaricomycotina</taxon>
        <taxon>Agaricomycetes</taxon>
        <taxon>Polyporales</taxon>
        <taxon>Cerrenaceae</taxon>
        <taxon>Somion</taxon>
    </lineage>
</organism>
<keyword evidence="4 6" id="KW-0472">Membrane</keyword>
<accession>A0ABP1DHJ9</accession>
<feature type="domain" description="EXS" evidence="7">
    <location>
        <begin position="209"/>
        <end position="481"/>
    </location>
</feature>
<evidence type="ECO:0000256" key="1">
    <source>
        <dbReference type="ARBA" id="ARBA00004141"/>
    </source>
</evidence>
<keyword evidence="2 6" id="KW-0812">Transmembrane</keyword>
<evidence type="ECO:0000256" key="6">
    <source>
        <dbReference type="SAM" id="Phobius"/>
    </source>
</evidence>
<evidence type="ECO:0000259" key="7">
    <source>
        <dbReference type="PROSITE" id="PS51380"/>
    </source>
</evidence>